<evidence type="ECO:0000313" key="1">
    <source>
        <dbReference type="EMBL" id="ROZ62475.1"/>
    </source>
</evidence>
<accession>A0A3N3ZQG7</accession>
<protein>
    <submittedName>
        <fullName evidence="1">Uncharacterized protein</fullName>
    </submittedName>
</protein>
<reference evidence="1 2" key="1">
    <citation type="submission" date="2018-10" db="EMBL/GenBank/DDBJ databases">
        <title>Kocuria sp. M5W7-7, whole genome shotgun sequence.</title>
        <authorList>
            <person name="Tuo L."/>
        </authorList>
    </citation>
    <scope>NUCLEOTIDE SEQUENCE [LARGE SCALE GENOMIC DNA]</scope>
    <source>
        <strain evidence="1 2">M5W7-7</strain>
    </source>
</reference>
<name>A0A3N3ZQG7_9MICC</name>
<dbReference type="OrthoDB" id="5118140at2"/>
<proteinExistence type="predicted"/>
<organism evidence="1 2">
    <name type="scientific">Kocuria soli</name>
    <dbReference type="NCBI Taxonomy" id="2485125"/>
    <lineage>
        <taxon>Bacteria</taxon>
        <taxon>Bacillati</taxon>
        <taxon>Actinomycetota</taxon>
        <taxon>Actinomycetes</taxon>
        <taxon>Micrococcales</taxon>
        <taxon>Micrococcaceae</taxon>
        <taxon>Kocuria</taxon>
    </lineage>
</organism>
<comment type="caution">
    <text evidence="1">The sequence shown here is derived from an EMBL/GenBank/DDBJ whole genome shotgun (WGS) entry which is preliminary data.</text>
</comment>
<dbReference type="AlphaFoldDB" id="A0A3N3ZQG7"/>
<dbReference type="RefSeq" id="WP_123825655.1">
    <property type="nucleotide sequence ID" value="NZ_RKMF01000012.1"/>
</dbReference>
<evidence type="ECO:0000313" key="2">
    <source>
        <dbReference type="Proteomes" id="UP000270616"/>
    </source>
</evidence>
<dbReference type="Proteomes" id="UP000270616">
    <property type="component" value="Unassembled WGS sequence"/>
</dbReference>
<dbReference type="EMBL" id="RKMF01000012">
    <property type="protein sequence ID" value="ROZ62475.1"/>
    <property type="molecule type" value="Genomic_DNA"/>
</dbReference>
<gene>
    <name evidence="1" type="ORF">EDL96_09810</name>
</gene>
<keyword evidence="2" id="KW-1185">Reference proteome</keyword>
<sequence>MTTRTKPLADSEPERTFDMLQHIGNNGWARNSQSESLCPVYLQTLADQGVSIQDTLNEMRSRGFSGHALRQLQRWENKRVYGVFDPKPHQRRRV</sequence>